<name>A0AAE1CP74_9GAST</name>
<protein>
    <submittedName>
        <fullName evidence="1">Uncharacterized protein</fullName>
    </submittedName>
</protein>
<keyword evidence="2" id="KW-1185">Reference proteome</keyword>
<sequence length="121" mass="13569">MVSRDFKGDGLKDLRNIELSEARNSEVEQTCVRSVQINESGVRTLCSDYPLQLQGLARVAKESKLDQVQVLVEYSCRVALGTWPLWGYRLSVSQEETPSSAFLVDLSSICLRSRSHNSFSV</sequence>
<evidence type="ECO:0000313" key="1">
    <source>
        <dbReference type="EMBL" id="KAK3725680.1"/>
    </source>
</evidence>
<dbReference type="Proteomes" id="UP001283361">
    <property type="component" value="Unassembled WGS sequence"/>
</dbReference>
<comment type="caution">
    <text evidence="1">The sequence shown here is derived from an EMBL/GenBank/DDBJ whole genome shotgun (WGS) entry which is preliminary data.</text>
</comment>
<proteinExistence type="predicted"/>
<gene>
    <name evidence="1" type="ORF">RRG08_043097</name>
</gene>
<dbReference type="AlphaFoldDB" id="A0AAE1CP74"/>
<accession>A0AAE1CP74</accession>
<organism evidence="1 2">
    <name type="scientific">Elysia crispata</name>
    <name type="common">lettuce slug</name>
    <dbReference type="NCBI Taxonomy" id="231223"/>
    <lineage>
        <taxon>Eukaryota</taxon>
        <taxon>Metazoa</taxon>
        <taxon>Spiralia</taxon>
        <taxon>Lophotrochozoa</taxon>
        <taxon>Mollusca</taxon>
        <taxon>Gastropoda</taxon>
        <taxon>Heterobranchia</taxon>
        <taxon>Euthyneura</taxon>
        <taxon>Panpulmonata</taxon>
        <taxon>Sacoglossa</taxon>
        <taxon>Placobranchoidea</taxon>
        <taxon>Plakobranchidae</taxon>
        <taxon>Elysia</taxon>
    </lineage>
</organism>
<dbReference type="EMBL" id="JAWDGP010007329">
    <property type="protein sequence ID" value="KAK3725680.1"/>
    <property type="molecule type" value="Genomic_DNA"/>
</dbReference>
<reference evidence="1" key="1">
    <citation type="journal article" date="2023" name="G3 (Bethesda)">
        <title>A reference genome for the long-term kleptoplast-retaining sea slug Elysia crispata morphotype clarki.</title>
        <authorList>
            <person name="Eastman K.E."/>
            <person name="Pendleton A.L."/>
            <person name="Shaikh M.A."/>
            <person name="Suttiyut T."/>
            <person name="Ogas R."/>
            <person name="Tomko P."/>
            <person name="Gavelis G."/>
            <person name="Widhalm J.R."/>
            <person name="Wisecaver J.H."/>
        </authorList>
    </citation>
    <scope>NUCLEOTIDE SEQUENCE</scope>
    <source>
        <strain evidence="1">ECLA1</strain>
    </source>
</reference>
<evidence type="ECO:0000313" key="2">
    <source>
        <dbReference type="Proteomes" id="UP001283361"/>
    </source>
</evidence>